<dbReference type="OrthoDB" id="9800955at2"/>
<keyword evidence="4 13" id="KW-0378">Hydrolase</keyword>
<feature type="chain" id="PRO_5020361932" description="Exo-1,3-beta-glucanase D" evidence="14">
    <location>
        <begin position="19"/>
        <end position="378"/>
    </location>
</feature>
<evidence type="ECO:0000256" key="1">
    <source>
        <dbReference type="ARBA" id="ARBA00004401"/>
    </source>
</evidence>
<evidence type="ECO:0000256" key="12">
    <source>
        <dbReference type="ARBA" id="ARBA00041260"/>
    </source>
</evidence>
<dbReference type="Gene3D" id="3.20.20.80">
    <property type="entry name" value="Glycosidases"/>
    <property type="match status" value="1"/>
</dbReference>
<comment type="caution">
    <text evidence="16">The sequence shown here is derived from an EMBL/GenBank/DDBJ whole genome shotgun (WGS) entry which is preliminary data.</text>
</comment>
<keyword evidence="8" id="KW-0325">Glycoprotein</keyword>
<keyword evidence="14" id="KW-0732">Signal</keyword>
<evidence type="ECO:0000256" key="9">
    <source>
        <dbReference type="ARBA" id="ARBA00023295"/>
    </source>
</evidence>
<dbReference type="GO" id="GO:0005886">
    <property type="term" value="C:plasma membrane"/>
    <property type="evidence" value="ECO:0007669"/>
    <property type="project" value="UniProtKB-SubCell"/>
</dbReference>
<evidence type="ECO:0000256" key="7">
    <source>
        <dbReference type="ARBA" id="ARBA00023136"/>
    </source>
</evidence>
<keyword evidence="5" id="KW-0735">Signal-anchor</keyword>
<evidence type="ECO:0000313" key="16">
    <source>
        <dbReference type="EMBL" id="TDU28187.1"/>
    </source>
</evidence>
<evidence type="ECO:0000313" key="17">
    <source>
        <dbReference type="Proteomes" id="UP000295341"/>
    </source>
</evidence>
<evidence type="ECO:0000256" key="10">
    <source>
        <dbReference type="ARBA" id="ARBA00023316"/>
    </source>
</evidence>
<comment type="function">
    <text evidence="11">Glucosidase involved in the degradation of cellulosic biomass. Active on lichenan.</text>
</comment>
<organism evidence="16 17">
    <name type="scientific">Panacagrimonas perspica</name>
    <dbReference type="NCBI Taxonomy" id="381431"/>
    <lineage>
        <taxon>Bacteria</taxon>
        <taxon>Pseudomonadati</taxon>
        <taxon>Pseudomonadota</taxon>
        <taxon>Gammaproteobacteria</taxon>
        <taxon>Nevskiales</taxon>
        <taxon>Nevskiaceae</taxon>
        <taxon>Panacagrimonas</taxon>
    </lineage>
</organism>
<sequence length="378" mass="41894">MRMALCASLLMVISSLLAGCGERSAARAAPEMIADGTWAGIPKTVREDFARGVNAANWFTHRGDPKLQAGWPDASDFAQMRQLGLSHVRVLLDPEWLSVNAAHPRFLDAGLQLAQDGRMLVILAMQPSSEFKQRMGKDDAAVEELSAIWTQLATTYAAVPVDRLVFEVLNEPEIEDIARAMRIQRRLIDAVRAVTPGRVVVVGGAHFSDVADLAALEPLDVRGVIYSFHFYEPHNFTHQGATWGWPMWMVLRDLPYPSSPEALAPVVPKLAEIAREHAAWYGQEQWNRAKLATFVEKAAAWSKQHRVPVWCSEFGVLREATPPASRRAWLTDTRSLFEEQGVAWTYFDWWGQFGLVTGAPGARVIDEDARAGLGLGPS</sequence>
<feature type="domain" description="Glycoside hydrolase family 5" evidence="15">
    <location>
        <begin position="66"/>
        <end position="351"/>
    </location>
</feature>
<dbReference type="PANTHER" id="PTHR31297">
    <property type="entry name" value="GLUCAN ENDO-1,6-BETA-GLUCOSIDASE B"/>
    <property type="match status" value="1"/>
</dbReference>
<dbReference type="SUPFAM" id="SSF51445">
    <property type="entry name" value="(Trans)glycosidases"/>
    <property type="match status" value="1"/>
</dbReference>
<dbReference type="GO" id="GO:0009251">
    <property type="term" value="P:glucan catabolic process"/>
    <property type="evidence" value="ECO:0007669"/>
    <property type="project" value="TreeGrafter"/>
</dbReference>
<feature type="signal peptide" evidence="14">
    <location>
        <begin position="1"/>
        <end position="18"/>
    </location>
</feature>
<proteinExistence type="inferred from homology"/>
<comment type="subcellular location">
    <subcellularLocation>
        <location evidence="1">Cell membrane</location>
        <topology evidence="1">Single-pass type II membrane protein</topology>
    </subcellularLocation>
</comment>
<evidence type="ECO:0000256" key="11">
    <source>
        <dbReference type="ARBA" id="ARBA00037126"/>
    </source>
</evidence>
<dbReference type="PROSITE" id="PS51257">
    <property type="entry name" value="PROKAR_LIPOPROTEIN"/>
    <property type="match status" value="1"/>
</dbReference>
<gene>
    <name evidence="16" type="ORF">DFR24_2552</name>
</gene>
<accession>A0A4R7P3F9</accession>
<dbReference type="Proteomes" id="UP000295341">
    <property type="component" value="Unassembled WGS sequence"/>
</dbReference>
<dbReference type="GO" id="GO:0071555">
    <property type="term" value="P:cell wall organization"/>
    <property type="evidence" value="ECO:0007669"/>
    <property type="project" value="UniProtKB-KW"/>
</dbReference>
<dbReference type="EMBL" id="SOBT01000009">
    <property type="protein sequence ID" value="TDU28187.1"/>
    <property type="molecule type" value="Genomic_DNA"/>
</dbReference>
<keyword evidence="9 13" id="KW-0326">Glycosidase</keyword>
<evidence type="ECO:0000256" key="3">
    <source>
        <dbReference type="ARBA" id="ARBA00022692"/>
    </source>
</evidence>
<evidence type="ECO:0000256" key="8">
    <source>
        <dbReference type="ARBA" id="ARBA00023180"/>
    </source>
</evidence>
<evidence type="ECO:0000256" key="13">
    <source>
        <dbReference type="RuleBase" id="RU361153"/>
    </source>
</evidence>
<keyword evidence="10" id="KW-0961">Cell wall biogenesis/degradation</keyword>
<evidence type="ECO:0000256" key="2">
    <source>
        <dbReference type="ARBA" id="ARBA00022475"/>
    </source>
</evidence>
<keyword evidence="6" id="KW-1133">Transmembrane helix</keyword>
<keyword evidence="17" id="KW-1185">Reference proteome</keyword>
<dbReference type="RefSeq" id="WP_133881765.1">
    <property type="nucleotide sequence ID" value="NZ_MWIN01000027.1"/>
</dbReference>
<evidence type="ECO:0000256" key="5">
    <source>
        <dbReference type="ARBA" id="ARBA00022968"/>
    </source>
</evidence>
<dbReference type="GO" id="GO:0005576">
    <property type="term" value="C:extracellular region"/>
    <property type="evidence" value="ECO:0007669"/>
    <property type="project" value="TreeGrafter"/>
</dbReference>
<protein>
    <recommendedName>
        <fullName evidence="12">Exo-1,3-beta-glucanase D</fullName>
    </recommendedName>
</protein>
<comment type="similarity">
    <text evidence="13">Belongs to the glycosyl hydrolase 5 (cellulase A) family.</text>
</comment>
<keyword evidence="7" id="KW-0472">Membrane</keyword>
<name>A0A4R7P3F9_9GAMM</name>
<dbReference type="PANTHER" id="PTHR31297:SF34">
    <property type="entry name" value="GLUCAN 1,3-BETA-GLUCOSIDASE 2"/>
    <property type="match status" value="1"/>
</dbReference>
<dbReference type="AlphaFoldDB" id="A0A4R7P3F9"/>
<evidence type="ECO:0000256" key="6">
    <source>
        <dbReference type="ARBA" id="ARBA00022989"/>
    </source>
</evidence>
<reference evidence="16 17" key="1">
    <citation type="submission" date="2019-03" db="EMBL/GenBank/DDBJ databases">
        <title>Genomic Encyclopedia of Type Strains, Phase IV (KMG-IV): sequencing the most valuable type-strain genomes for metagenomic binning, comparative biology and taxonomic classification.</title>
        <authorList>
            <person name="Goeker M."/>
        </authorList>
    </citation>
    <scope>NUCLEOTIDE SEQUENCE [LARGE SCALE GENOMIC DNA]</scope>
    <source>
        <strain evidence="16 17">DSM 26377</strain>
    </source>
</reference>
<dbReference type="InterPro" id="IPR050386">
    <property type="entry name" value="Glycosyl_hydrolase_5"/>
</dbReference>
<dbReference type="GO" id="GO:0009986">
    <property type="term" value="C:cell surface"/>
    <property type="evidence" value="ECO:0007669"/>
    <property type="project" value="TreeGrafter"/>
</dbReference>
<dbReference type="Pfam" id="PF00150">
    <property type="entry name" value="Cellulase"/>
    <property type="match status" value="1"/>
</dbReference>
<evidence type="ECO:0000256" key="14">
    <source>
        <dbReference type="SAM" id="SignalP"/>
    </source>
</evidence>
<evidence type="ECO:0000256" key="4">
    <source>
        <dbReference type="ARBA" id="ARBA00022801"/>
    </source>
</evidence>
<dbReference type="InterPro" id="IPR001547">
    <property type="entry name" value="Glyco_hydro_5"/>
</dbReference>
<dbReference type="GO" id="GO:0008422">
    <property type="term" value="F:beta-glucosidase activity"/>
    <property type="evidence" value="ECO:0007669"/>
    <property type="project" value="TreeGrafter"/>
</dbReference>
<keyword evidence="2" id="KW-1003">Cell membrane</keyword>
<dbReference type="InterPro" id="IPR017853">
    <property type="entry name" value="GH"/>
</dbReference>
<keyword evidence="3" id="KW-0812">Transmembrane</keyword>
<evidence type="ECO:0000259" key="15">
    <source>
        <dbReference type="Pfam" id="PF00150"/>
    </source>
</evidence>